<dbReference type="InterPro" id="IPR039556">
    <property type="entry name" value="ICL/PEPM"/>
</dbReference>
<evidence type="ECO:0000313" key="8">
    <source>
        <dbReference type="EMBL" id="CAK9005259.1"/>
    </source>
</evidence>
<dbReference type="Proteomes" id="UP001642464">
    <property type="component" value="Unassembled WGS sequence"/>
</dbReference>
<evidence type="ECO:0000256" key="2">
    <source>
        <dbReference type="ARBA" id="ARBA00012909"/>
    </source>
</evidence>
<feature type="domain" description="C-CAP/cofactor C-like" evidence="7">
    <location>
        <begin position="464"/>
        <end position="609"/>
    </location>
</feature>
<feature type="region of interest" description="Disordered" evidence="6">
    <location>
        <begin position="70"/>
        <end position="90"/>
    </location>
</feature>
<dbReference type="PANTHER" id="PTHR21631:SF3">
    <property type="entry name" value="BIFUNCTIONAL GLYOXYLATE CYCLE PROTEIN"/>
    <property type="match status" value="1"/>
</dbReference>
<keyword evidence="5 8" id="KW-0456">Lyase</keyword>
<dbReference type="SUPFAM" id="SSF56784">
    <property type="entry name" value="HAD-like"/>
    <property type="match status" value="1"/>
</dbReference>
<comment type="caution">
    <text evidence="8">The sequence shown here is derived from an EMBL/GenBank/DDBJ whole genome shotgun (WGS) entry which is preliminary data.</text>
</comment>
<protein>
    <recommendedName>
        <fullName evidence="2">isocitrate lyase</fullName>
        <ecNumber evidence="2">4.1.3.1</ecNumber>
    </recommendedName>
</protein>
<keyword evidence="3" id="KW-0329">Glyoxylate bypass</keyword>
<comment type="pathway">
    <text evidence="1">Carbohydrate metabolism; glyoxylate cycle; (S)-malate from isocitrate: step 1/2.</text>
</comment>
<dbReference type="InterPro" id="IPR015813">
    <property type="entry name" value="Pyrv/PenolPyrv_kinase-like_dom"/>
</dbReference>
<dbReference type="NCBIfam" id="TIGR01346">
    <property type="entry name" value="isocit_lyase"/>
    <property type="match status" value="1"/>
</dbReference>
<evidence type="ECO:0000259" key="7">
    <source>
        <dbReference type="PROSITE" id="PS51329"/>
    </source>
</evidence>
<dbReference type="Gene3D" id="3.20.20.60">
    <property type="entry name" value="Phosphoenolpyruvate-binding domains"/>
    <property type="match status" value="1"/>
</dbReference>
<evidence type="ECO:0000256" key="4">
    <source>
        <dbReference type="ARBA" id="ARBA00022532"/>
    </source>
</evidence>
<feature type="compositionally biased region" description="Acidic residues" evidence="6">
    <location>
        <begin position="408"/>
        <end position="418"/>
    </location>
</feature>
<dbReference type="CDD" id="cd00377">
    <property type="entry name" value="ICL_PEPM"/>
    <property type="match status" value="1"/>
</dbReference>
<dbReference type="InterPro" id="IPR040442">
    <property type="entry name" value="Pyrv_kinase-like_dom_sf"/>
</dbReference>
<feature type="region of interest" description="Disordered" evidence="6">
    <location>
        <begin position="381"/>
        <end position="418"/>
    </location>
</feature>
<evidence type="ECO:0000256" key="6">
    <source>
        <dbReference type="SAM" id="MobiDB-lite"/>
    </source>
</evidence>
<dbReference type="GO" id="GO:0016829">
    <property type="term" value="F:lyase activity"/>
    <property type="evidence" value="ECO:0007669"/>
    <property type="project" value="UniProtKB-KW"/>
</dbReference>
<dbReference type="InterPro" id="IPR006599">
    <property type="entry name" value="CARP_motif"/>
</dbReference>
<dbReference type="InterPro" id="IPR017901">
    <property type="entry name" value="C-CAP_CF_C-like"/>
</dbReference>
<dbReference type="SMART" id="SM00673">
    <property type="entry name" value="CARP"/>
    <property type="match status" value="2"/>
</dbReference>
<reference evidence="8 9" key="1">
    <citation type="submission" date="2024-02" db="EMBL/GenBank/DDBJ databases">
        <authorList>
            <person name="Chen Y."/>
            <person name="Shah S."/>
            <person name="Dougan E. K."/>
            <person name="Thang M."/>
            <person name="Chan C."/>
        </authorList>
    </citation>
    <scope>NUCLEOTIDE SEQUENCE [LARGE SCALE GENOMIC DNA]</scope>
</reference>
<keyword evidence="9" id="KW-1185">Reference proteome</keyword>
<dbReference type="EMBL" id="CAXAMM010004891">
    <property type="protein sequence ID" value="CAK9005259.1"/>
    <property type="molecule type" value="Genomic_DNA"/>
</dbReference>
<dbReference type="SUPFAM" id="SSF51621">
    <property type="entry name" value="Phosphoenolpyruvate/pyruvate domain"/>
    <property type="match status" value="1"/>
</dbReference>
<dbReference type="PROSITE" id="PS00161">
    <property type="entry name" value="ISOCITRATE_LYASE"/>
    <property type="match status" value="1"/>
</dbReference>
<dbReference type="PROSITE" id="PS51329">
    <property type="entry name" value="C_CAP_COFACTOR_C"/>
    <property type="match status" value="1"/>
</dbReference>
<evidence type="ECO:0000256" key="1">
    <source>
        <dbReference type="ARBA" id="ARBA00004793"/>
    </source>
</evidence>
<dbReference type="Gene3D" id="1.10.10.850">
    <property type="match status" value="1"/>
</dbReference>
<dbReference type="Gene3D" id="3.40.50.1000">
    <property type="entry name" value="HAD superfamily/HAD-like"/>
    <property type="match status" value="3"/>
</dbReference>
<evidence type="ECO:0000256" key="3">
    <source>
        <dbReference type="ARBA" id="ARBA00022435"/>
    </source>
</evidence>
<proteinExistence type="predicted"/>
<dbReference type="InterPro" id="IPR006254">
    <property type="entry name" value="Isocitrate_lyase"/>
</dbReference>
<gene>
    <name evidence="8" type="ORF">SCF082_LOCUS8525</name>
</gene>
<sequence length="1157" mass="126206">MRKLQRLNFDVRPGEVFSALSAARALVEQQQLKPLCLLAPEAMEEFQDFPASEATAVVVGTAPLAQNGALPHGAGGGARGEHWVKPPGAATNAPQQMHYARLTEAMRVLLEKAWRCRRFVNKGRYFREAGEFQMMAGPFVAALEYATGKLARVVGKPSPDFFHCVASAAHGDAPYRADAVVMVGDDVRDDIQGAMDVGMQAILVRTGKYRPGDEKLCRTPPLAVVDCLADAVAFLEEKGERGARKLGGNKPAKKWGRVKQALQLQKVELRSYLGDYLGYGQVHLAGRTEGNADEGRGCPFPSQGSLDMESVLRAGQVDLPGLQTGAGGNVLSSTLELCSMPGPPLRGFSSARVRAGLGVKMQRQGAQTSKEHSQLGASLGVQISRMPPPPLPPPPASAPPPESLPEPQSDENEVGGEEEGVNITINCSRGFCCSVSLRASEAAPGRTRCSFCDLRDLKGFPASPAEAFRARCSRVNTRDTARWGLNPYLIGKRKGCTVWRQPGAVCAPGAQMNIEDLVDCKVYVCDRTEQTFVDECSGCEVLIGTCEGATFVRDCRQCTFWVATRQLRTRNCVGCNFFLHSHTEPIIESSKDRAVVAETGGGPRLVFTIRADVANWGGDYASYPGLAQHLSQILAGDCAVSGGVEPQVVASSEDADFERRVQEMKSWMSSERFKHTTRPYKVEDVVKLQGTFPLQFAGAKVSEKLYKMLREHQAKGTCSHTFGALDTVQVTQMAKYLTSVYVSGWQCSSTASTSNEPGPDVADYPYDTVPNKVDQLFRAQLFHDRKQYEERRRMSPADRAAAPAVDYLNPIIADADTGHGGITATMKLAKMFIENGAAGIHIEDQKPGTKKCGHMGGKVLVSTQELQTIPQADVLNSPLVLVARTDGEAATMIDSNIDPIDHPHIKGVTVTGRKEAMRKGTDKDWEQRAGCMTFPEAVSKALKAKGKDSKQWEKDARKMSIDQMRKAAADMGCEVFFDWDSARSVEGYYRIKGSTEFCIERAIAFAPYADCIWMETGKPILAQATQFAQEVRAAVPHQMLAYNLSPSFNWDSAGMTDAQMESFIWDLAKLGFCWQFITLAGFHCDALSIDLFAKEYATRGAYAYVSMIQREERKNKVETLTHQKWSGSEIVDEMGNVVSGGLSSTGIMSAGVTEKQF</sequence>
<dbReference type="Pfam" id="PF13242">
    <property type="entry name" value="Hydrolase_like"/>
    <property type="match status" value="1"/>
</dbReference>
<dbReference type="PANTHER" id="PTHR21631">
    <property type="entry name" value="ISOCITRATE LYASE/MALATE SYNTHASE"/>
    <property type="match status" value="1"/>
</dbReference>
<accession>A0ABP0ITG2</accession>
<dbReference type="EC" id="4.1.3.1" evidence="2"/>
<dbReference type="InterPro" id="IPR036412">
    <property type="entry name" value="HAD-like_sf"/>
</dbReference>
<dbReference type="InterPro" id="IPR023214">
    <property type="entry name" value="HAD_sf"/>
</dbReference>
<organism evidence="8 9">
    <name type="scientific">Durusdinium trenchii</name>
    <dbReference type="NCBI Taxonomy" id="1381693"/>
    <lineage>
        <taxon>Eukaryota</taxon>
        <taxon>Sar</taxon>
        <taxon>Alveolata</taxon>
        <taxon>Dinophyceae</taxon>
        <taxon>Suessiales</taxon>
        <taxon>Symbiodiniaceae</taxon>
        <taxon>Durusdinium</taxon>
    </lineage>
</organism>
<dbReference type="Pfam" id="PF00463">
    <property type="entry name" value="ICL"/>
    <property type="match status" value="1"/>
</dbReference>
<name>A0ABP0ITG2_9DINO</name>
<dbReference type="Pfam" id="PF07986">
    <property type="entry name" value="TBCC"/>
    <property type="match status" value="1"/>
</dbReference>
<dbReference type="InterPro" id="IPR018523">
    <property type="entry name" value="Isocitrate_lyase_ph_CS"/>
</dbReference>
<feature type="compositionally biased region" description="Pro residues" evidence="6">
    <location>
        <begin position="386"/>
        <end position="404"/>
    </location>
</feature>
<evidence type="ECO:0000313" key="9">
    <source>
        <dbReference type="Proteomes" id="UP001642464"/>
    </source>
</evidence>
<keyword evidence="4" id="KW-0816">Tricarboxylic acid cycle</keyword>
<evidence type="ECO:0000256" key="5">
    <source>
        <dbReference type="ARBA" id="ARBA00023239"/>
    </source>
</evidence>
<dbReference type="InterPro" id="IPR012945">
    <property type="entry name" value="Tubulin-bd_cofactor_C_dom"/>
</dbReference>